<evidence type="ECO:0000259" key="6">
    <source>
        <dbReference type="Pfam" id="PF02984"/>
    </source>
</evidence>
<gene>
    <name evidence="7" type="ORF">Taro_002510</name>
</gene>
<evidence type="ECO:0000313" key="8">
    <source>
        <dbReference type="Proteomes" id="UP000652761"/>
    </source>
</evidence>
<comment type="caution">
    <text evidence="7">The sequence shown here is derived from an EMBL/GenBank/DDBJ whole genome shotgun (WGS) entry which is preliminary data.</text>
</comment>
<dbReference type="SUPFAM" id="SSF47954">
    <property type="entry name" value="Cyclin-like"/>
    <property type="match status" value="1"/>
</dbReference>
<feature type="compositionally biased region" description="Low complexity" evidence="4">
    <location>
        <begin position="21"/>
        <end position="35"/>
    </location>
</feature>
<name>A0A843TNW4_COLES</name>
<feature type="region of interest" description="Disordered" evidence="4">
    <location>
        <begin position="15"/>
        <end position="35"/>
    </location>
</feature>
<keyword evidence="3" id="KW-0131">Cell cycle</keyword>
<evidence type="ECO:0000313" key="7">
    <source>
        <dbReference type="EMBL" id="MQL70199.1"/>
    </source>
</evidence>
<keyword evidence="2" id="KW-0195">Cyclin</keyword>
<feature type="domain" description="Cyclin N-terminal" evidence="5">
    <location>
        <begin position="176"/>
        <end position="231"/>
    </location>
</feature>
<dbReference type="OrthoDB" id="5590282at2759"/>
<dbReference type="EMBL" id="NMUH01000060">
    <property type="protein sequence ID" value="MQL70199.1"/>
    <property type="molecule type" value="Genomic_DNA"/>
</dbReference>
<evidence type="ECO:0000256" key="2">
    <source>
        <dbReference type="ARBA" id="ARBA00023127"/>
    </source>
</evidence>
<keyword evidence="1" id="KW-0132">Cell division</keyword>
<dbReference type="InterPro" id="IPR036915">
    <property type="entry name" value="Cyclin-like_sf"/>
</dbReference>
<reference evidence="7" key="1">
    <citation type="submission" date="2017-07" db="EMBL/GenBank/DDBJ databases">
        <title>Taro Niue Genome Assembly and Annotation.</title>
        <authorList>
            <person name="Atibalentja N."/>
            <person name="Keating K."/>
            <person name="Fields C.J."/>
        </authorList>
    </citation>
    <scope>NUCLEOTIDE SEQUENCE</scope>
    <source>
        <strain evidence="7">Niue_2</strain>
        <tissue evidence="7">Leaf</tissue>
    </source>
</reference>
<keyword evidence="8" id="KW-1185">Reference proteome</keyword>
<organism evidence="7 8">
    <name type="scientific">Colocasia esculenta</name>
    <name type="common">Wild taro</name>
    <name type="synonym">Arum esculentum</name>
    <dbReference type="NCBI Taxonomy" id="4460"/>
    <lineage>
        <taxon>Eukaryota</taxon>
        <taxon>Viridiplantae</taxon>
        <taxon>Streptophyta</taxon>
        <taxon>Embryophyta</taxon>
        <taxon>Tracheophyta</taxon>
        <taxon>Spermatophyta</taxon>
        <taxon>Magnoliopsida</taxon>
        <taxon>Liliopsida</taxon>
        <taxon>Araceae</taxon>
        <taxon>Aroideae</taxon>
        <taxon>Colocasieae</taxon>
        <taxon>Colocasia</taxon>
    </lineage>
</organism>
<evidence type="ECO:0000256" key="1">
    <source>
        <dbReference type="ARBA" id="ARBA00022618"/>
    </source>
</evidence>
<dbReference type="Proteomes" id="UP000652761">
    <property type="component" value="Unassembled WGS sequence"/>
</dbReference>
<dbReference type="GO" id="GO:0051301">
    <property type="term" value="P:cell division"/>
    <property type="evidence" value="ECO:0007669"/>
    <property type="project" value="UniProtKB-KW"/>
</dbReference>
<dbReference type="InterPro" id="IPR006671">
    <property type="entry name" value="Cyclin_N"/>
</dbReference>
<dbReference type="InterPro" id="IPR039361">
    <property type="entry name" value="Cyclin"/>
</dbReference>
<dbReference type="Gene3D" id="1.10.472.10">
    <property type="entry name" value="Cyclin-like"/>
    <property type="match status" value="2"/>
</dbReference>
<protein>
    <submittedName>
        <fullName evidence="7">Uncharacterized protein</fullName>
    </submittedName>
</protein>
<dbReference type="PANTHER" id="PTHR10177">
    <property type="entry name" value="CYCLINS"/>
    <property type="match status" value="1"/>
</dbReference>
<sequence>MEPFLSMSSTLHCDEDAEEVASSGASGAWASPPSSSPPRFSASSFYDDAHCPVADLLSAELQHAPRPGYLARLRDGSLDPAARRGAINWILKAETPSAHPPLLHSFCAGLPPSPAHDGVPRRELPRQVSLVAGTPGGYYKGSTFLRFGSSLCFHGRVNLTGVCPWRRTQKGVGWPWQLLAVACLSVAAKMEETDPPPLLDLQVLELTFVFDTQTVARMELLLMAALRWRMRPVTPFDFLGHFAGLLRPGPQRREAGPMFSRFFELLLGTQRVVEFLGYRPSAIAAAAVLCVAGDNGADVDLCSRFHDVVSKDAVEGCRRLMEQCLPDACRMSGRLKSAPAVSEPLALAPPQSPVGVLDAAACASCDSQKSAAEPTAKQRRLPAPCTESTGSSSVVGDDP</sequence>
<dbReference type="CDD" id="cd20544">
    <property type="entry name" value="CYCLIN_AtCycD-like_rpt2"/>
    <property type="match status" value="1"/>
</dbReference>
<feature type="region of interest" description="Disordered" evidence="4">
    <location>
        <begin position="369"/>
        <end position="399"/>
    </location>
</feature>
<dbReference type="AlphaFoldDB" id="A0A843TNW4"/>
<dbReference type="Pfam" id="PF02984">
    <property type="entry name" value="Cyclin_C"/>
    <property type="match status" value="1"/>
</dbReference>
<proteinExistence type="predicted"/>
<evidence type="ECO:0000256" key="4">
    <source>
        <dbReference type="SAM" id="MobiDB-lite"/>
    </source>
</evidence>
<dbReference type="Pfam" id="PF00134">
    <property type="entry name" value="Cyclin_N"/>
    <property type="match status" value="1"/>
</dbReference>
<feature type="compositionally biased region" description="Polar residues" evidence="4">
    <location>
        <begin position="386"/>
        <end position="399"/>
    </location>
</feature>
<evidence type="ECO:0000259" key="5">
    <source>
        <dbReference type="Pfam" id="PF00134"/>
    </source>
</evidence>
<dbReference type="InterPro" id="IPR004367">
    <property type="entry name" value="Cyclin_C-dom"/>
</dbReference>
<feature type="domain" description="Cyclin C-terminal" evidence="6">
    <location>
        <begin position="233"/>
        <end position="330"/>
    </location>
</feature>
<evidence type="ECO:0000256" key="3">
    <source>
        <dbReference type="ARBA" id="ARBA00023306"/>
    </source>
</evidence>
<accession>A0A843TNW4</accession>